<dbReference type="PANTHER" id="PTHR43240">
    <property type="entry name" value="1,4-DIHYDROXY-2-NAPHTHOYL-COA THIOESTERASE 1"/>
    <property type="match status" value="1"/>
</dbReference>
<dbReference type="AlphaFoldDB" id="A0A512T2E1"/>
<dbReference type="InterPro" id="IPR003736">
    <property type="entry name" value="PAAI_dom"/>
</dbReference>
<evidence type="ECO:0000256" key="3">
    <source>
        <dbReference type="SAM" id="MobiDB-lite"/>
    </source>
</evidence>
<organism evidence="5 6">
    <name type="scientific">Knoellia locipacati</name>
    <dbReference type="NCBI Taxonomy" id="882824"/>
    <lineage>
        <taxon>Bacteria</taxon>
        <taxon>Bacillati</taxon>
        <taxon>Actinomycetota</taxon>
        <taxon>Actinomycetes</taxon>
        <taxon>Micrococcales</taxon>
        <taxon>Intrasporangiaceae</taxon>
        <taxon>Knoellia</taxon>
    </lineage>
</organism>
<dbReference type="EMBL" id="BKBA01000009">
    <property type="protein sequence ID" value="GEQ14380.1"/>
    <property type="molecule type" value="Genomic_DNA"/>
</dbReference>
<dbReference type="NCBIfam" id="TIGR00369">
    <property type="entry name" value="unchar_dom_1"/>
    <property type="match status" value="1"/>
</dbReference>
<comment type="similarity">
    <text evidence="1">Belongs to the thioesterase PaaI family.</text>
</comment>
<keyword evidence="2" id="KW-0378">Hydrolase</keyword>
<sequence length="162" mass="16808">MAAYGQPPTAEKATTMSSAAQDDRPVTGQTTARTPNTLMRRMGIEILEATAERVVGTMPVEGNTQPYGLLHGGASVVLAETLGSVGSALHAGPQRIAVGTDINATHHRAARSGLVTGVATPISLGNTLCSWEIVITDEDGRKVCTSRITCLLRDAPPSATTD</sequence>
<protein>
    <recommendedName>
        <fullName evidence="4">Thioesterase domain-containing protein</fullName>
    </recommendedName>
</protein>
<dbReference type="Pfam" id="PF03061">
    <property type="entry name" value="4HBT"/>
    <property type="match status" value="1"/>
</dbReference>
<dbReference type="InterPro" id="IPR006683">
    <property type="entry name" value="Thioestr_dom"/>
</dbReference>
<reference evidence="5 6" key="1">
    <citation type="submission" date="2019-07" db="EMBL/GenBank/DDBJ databases">
        <title>Whole genome shotgun sequence of Knoellia locipacati NBRC 109775.</title>
        <authorList>
            <person name="Hosoyama A."/>
            <person name="Uohara A."/>
            <person name="Ohji S."/>
            <person name="Ichikawa N."/>
        </authorList>
    </citation>
    <scope>NUCLEOTIDE SEQUENCE [LARGE SCALE GENOMIC DNA]</scope>
    <source>
        <strain evidence="5 6">NBRC 109775</strain>
    </source>
</reference>
<evidence type="ECO:0000313" key="6">
    <source>
        <dbReference type="Proteomes" id="UP000321793"/>
    </source>
</evidence>
<evidence type="ECO:0000313" key="5">
    <source>
        <dbReference type="EMBL" id="GEQ14380.1"/>
    </source>
</evidence>
<evidence type="ECO:0000256" key="2">
    <source>
        <dbReference type="ARBA" id="ARBA00022801"/>
    </source>
</evidence>
<dbReference type="Gene3D" id="3.10.129.10">
    <property type="entry name" value="Hotdog Thioesterase"/>
    <property type="match status" value="1"/>
</dbReference>
<name>A0A512T2E1_9MICO</name>
<feature type="region of interest" description="Disordered" evidence="3">
    <location>
        <begin position="1"/>
        <end position="35"/>
    </location>
</feature>
<dbReference type="InterPro" id="IPR029069">
    <property type="entry name" value="HotDog_dom_sf"/>
</dbReference>
<dbReference type="GO" id="GO:0061522">
    <property type="term" value="F:1,4-dihydroxy-2-naphthoyl-CoA thioesterase activity"/>
    <property type="evidence" value="ECO:0007669"/>
    <property type="project" value="TreeGrafter"/>
</dbReference>
<dbReference type="SUPFAM" id="SSF54637">
    <property type="entry name" value="Thioesterase/thiol ester dehydrase-isomerase"/>
    <property type="match status" value="1"/>
</dbReference>
<dbReference type="GO" id="GO:0005829">
    <property type="term" value="C:cytosol"/>
    <property type="evidence" value="ECO:0007669"/>
    <property type="project" value="TreeGrafter"/>
</dbReference>
<dbReference type="PANTHER" id="PTHR43240:SF5">
    <property type="entry name" value="1,4-DIHYDROXY-2-NAPHTHOYL-COA THIOESTERASE 1"/>
    <property type="match status" value="1"/>
</dbReference>
<feature type="domain" description="Thioesterase" evidence="4">
    <location>
        <begin position="67"/>
        <end position="144"/>
    </location>
</feature>
<evidence type="ECO:0000256" key="1">
    <source>
        <dbReference type="ARBA" id="ARBA00008324"/>
    </source>
</evidence>
<dbReference type="CDD" id="cd03443">
    <property type="entry name" value="PaaI_thioesterase"/>
    <property type="match status" value="1"/>
</dbReference>
<gene>
    <name evidence="5" type="ORF">KLO01_24270</name>
</gene>
<keyword evidence="6" id="KW-1185">Reference proteome</keyword>
<accession>A0A512T2E1</accession>
<evidence type="ECO:0000259" key="4">
    <source>
        <dbReference type="Pfam" id="PF03061"/>
    </source>
</evidence>
<dbReference type="Proteomes" id="UP000321793">
    <property type="component" value="Unassembled WGS sequence"/>
</dbReference>
<comment type="caution">
    <text evidence="5">The sequence shown here is derived from an EMBL/GenBank/DDBJ whole genome shotgun (WGS) entry which is preliminary data.</text>
</comment>
<proteinExistence type="inferred from homology"/>